<comment type="catalytic activity">
    <reaction evidence="10">
        <text>(S)-2,3,4,5-tetrahydrodipicolinate + NADP(+) + H2O = (2S,4S)-4-hydroxy-2,3,4,5-tetrahydrodipicolinate + NADPH + H(+)</text>
        <dbReference type="Rhea" id="RHEA:35331"/>
        <dbReference type="ChEBI" id="CHEBI:15377"/>
        <dbReference type="ChEBI" id="CHEBI:15378"/>
        <dbReference type="ChEBI" id="CHEBI:16845"/>
        <dbReference type="ChEBI" id="CHEBI:57783"/>
        <dbReference type="ChEBI" id="CHEBI:58349"/>
        <dbReference type="ChEBI" id="CHEBI:67139"/>
        <dbReference type="EC" id="1.17.1.8"/>
    </reaction>
</comment>
<evidence type="ECO:0000313" key="15">
    <source>
        <dbReference type="Proteomes" id="UP001212821"/>
    </source>
</evidence>
<evidence type="ECO:0000256" key="2">
    <source>
        <dbReference type="ARBA" id="ARBA00022605"/>
    </source>
</evidence>
<dbReference type="Gene3D" id="3.30.360.10">
    <property type="entry name" value="Dihydrodipicolinate Reductase, domain 2"/>
    <property type="match status" value="1"/>
</dbReference>
<feature type="domain" description="Dihydrodipicolinate reductase N-terminal" evidence="12">
    <location>
        <begin position="43"/>
        <end position="101"/>
    </location>
</feature>
<keyword evidence="15" id="KW-1185">Reference proteome</keyword>
<evidence type="ECO:0000256" key="4">
    <source>
        <dbReference type="ARBA" id="ARBA00022915"/>
    </source>
</evidence>
<evidence type="ECO:0000256" key="8">
    <source>
        <dbReference type="ARBA" id="ARBA00037922"/>
    </source>
</evidence>
<dbReference type="PANTHER" id="PTHR20836">
    <property type="entry name" value="DIHYDRODIPICOLINATE REDUCTASE"/>
    <property type="match status" value="1"/>
</dbReference>
<keyword evidence="6" id="KW-0520">NAD</keyword>
<comment type="catalytic activity">
    <reaction evidence="11">
        <text>(S)-2,3,4,5-tetrahydrodipicolinate + NAD(+) + H2O = (2S,4S)-4-hydroxy-2,3,4,5-tetrahydrodipicolinate + NADH + H(+)</text>
        <dbReference type="Rhea" id="RHEA:35323"/>
        <dbReference type="ChEBI" id="CHEBI:15377"/>
        <dbReference type="ChEBI" id="CHEBI:15378"/>
        <dbReference type="ChEBI" id="CHEBI:16845"/>
        <dbReference type="ChEBI" id="CHEBI:57540"/>
        <dbReference type="ChEBI" id="CHEBI:57945"/>
        <dbReference type="ChEBI" id="CHEBI:67139"/>
        <dbReference type="EC" id="1.17.1.8"/>
    </reaction>
</comment>
<evidence type="ECO:0000256" key="9">
    <source>
        <dbReference type="ARBA" id="ARBA00038983"/>
    </source>
</evidence>
<keyword evidence="5" id="KW-0560">Oxidoreductase</keyword>
<keyword evidence="2" id="KW-0028">Amino-acid biosynthesis</keyword>
<dbReference type="EC" id="1.17.1.8" evidence="9"/>
<evidence type="ECO:0000256" key="11">
    <source>
        <dbReference type="ARBA" id="ARBA00049396"/>
    </source>
</evidence>
<dbReference type="Pfam" id="PF05173">
    <property type="entry name" value="DapB_C"/>
    <property type="match status" value="1"/>
</dbReference>
<evidence type="ECO:0000256" key="7">
    <source>
        <dbReference type="ARBA" id="ARBA00023154"/>
    </source>
</evidence>
<sequence>MPEPVLGIVGTGRLAAAVGGLAQAEGHSVRVYEPRAVDTWRQGPAADVVIDCSAPAVTGQVADLCGELGLPLVECVSALPDAQLQRLRALAAGVPVVLAANLSLGNYLQTRALRSVAQVVTTMARAGIDGAVPEAAVLERHPATKAHRPSTTAELLAREWTRQTGADPADVASLRHGPAVSDHTVSLGWPEQSLVIGHHVASLRAAAAGAIGVATWAVGHAPGSYTVHEVFDDMVAAMARATGRAEESQ</sequence>
<gene>
    <name evidence="14" type="ORF">O1G21_27215</name>
</gene>
<dbReference type="InterPro" id="IPR022663">
    <property type="entry name" value="DapB_C"/>
</dbReference>
<comment type="pathway">
    <text evidence="8">Amino-acid biosynthesis; L-lysine biosynthesis via DAP pathway; (S)-tetrahydrodipicolinate from L-aspartate: step 4/4.</text>
</comment>
<dbReference type="SUPFAM" id="SSF51735">
    <property type="entry name" value="NAD(P)-binding Rossmann-fold domains"/>
    <property type="match status" value="1"/>
</dbReference>
<keyword evidence="3" id="KW-0521">NADP</keyword>
<organism evidence="14 15">
    <name type="scientific">Kitasatospora cathayae</name>
    <dbReference type="NCBI Taxonomy" id="3004092"/>
    <lineage>
        <taxon>Bacteria</taxon>
        <taxon>Bacillati</taxon>
        <taxon>Actinomycetota</taxon>
        <taxon>Actinomycetes</taxon>
        <taxon>Kitasatosporales</taxon>
        <taxon>Streptomycetaceae</taxon>
        <taxon>Kitasatospora</taxon>
    </lineage>
</organism>
<evidence type="ECO:0000256" key="5">
    <source>
        <dbReference type="ARBA" id="ARBA00023002"/>
    </source>
</evidence>
<protein>
    <recommendedName>
        <fullName evidence="9">4-hydroxy-tetrahydrodipicolinate reductase</fullName>
        <ecNumber evidence="9">1.17.1.8</ecNumber>
    </recommendedName>
</protein>
<feature type="domain" description="Dihydrodipicolinate reductase C-terminal" evidence="13">
    <location>
        <begin position="119"/>
        <end position="230"/>
    </location>
</feature>
<keyword evidence="7" id="KW-0457">Lysine biosynthesis</keyword>
<dbReference type="Gene3D" id="3.40.50.720">
    <property type="entry name" value="NAD(P)-binding Rossmann-like Domain"/>
    <property type="match status" value="1"/>
</dbReference>
<evidence type="ECO:0000256" key="10">
    <source>
        <dbReference type="ARBA" id="ARBA00049080"/>
    </source>
</evidence>
<comment type="similarity">
    <text evidence="1">Belongs to the DapB family.</text>
</comment>
<dbReference type="RefSeq" id="WP_270147335.1">
    <property type="nucleotide sequence ID" value="NZ_CP115450.1"/>
</dbReference>
<dbReference type="EMBL" id="CP115450">
    <property type="protein sequence ID" value="WBP89169.1"/>
    <property type="molecule type" value="Genomic_DNA"/>
</dbReference>
<dbReference type="Pfam" id="PF01113">
    <property type="entry name" value="DapB_N"/>
    <property type="match status" value="1"/>
</dbReference>
<proteinExistence type="inferred from homology"/>
<evidence type="ECO:0000313" key="14">
    <source>
        <dbReference type="EMBL" id="WBP89169.1"/>
    </source>
</evidence>
<evidence type="ECO:0000256" key="3">
    <source>
        <dbReference type="ARBA" id="ARBA00022857"/>
    </source>
</evidence>
<evidence type="ECO:0000259" key="12">
    <source>
        <dbReference type="Pfam" id="PF01113"/>
    </source>
</evidence>
<evidence type="ECO:0000256" key="1">
    <source>
        <dbReference type="ARBA" id="ARBA00006642"/>
    </source>
</evidence>
<dbReference type="PANTHER" id="PTHR20836:SF0">
    <property type="entry name" value="4-HYDROXY-TETRAHYDRODIPICOLINATE REDUCTASE 1, CHLOROPLASTIC-RELATED"/>
    <property type="match status" value="1"/>
</dbReference>
<evidence type="ECO:0000256" key="6">
    <source>
        <dbReference type="ARBA" id="ARBA00023027"/>
    </source>
</evidence>
<dbReference type="InterPro" id="IPR036291">
    <property type="entry name" value="NAD(P)-bd_dom_sf"/>
</dbReference>
<name>A0ABY7QAD5_9ACTN</name>
<accession>A0ABY7QAD5</accession>
<dbReference type="SUPFAM" id="SSF55347">
    <property type="entry name" value="Glyceraldehyde-3-phosphate dehydrogenase-like, C-terminal domain"/>
    <property type="match status" value="1"/>
</dbReference>
<dbReference type="InterPro" id="IPR023940">
    <property type="entry name" value="DHDPR_bac"/>
</dbReference>
<evidence type="ECO:0000259" key="13">
    <source>
        <dbReference type="Pfam" id="PF05173"/>
    </source>
</evidence>
<reference evidence="15" key="1">
    <citation type="submission" date="2022-12" db="EMBL/GenBank/DDBJ databases">
        <authorList>
            <person name="Mo P."/>
        </authorList>
    </citation>
    <scope>NUCLEOTIDE SEQUENCE [LARGE SCALE GENOMIC DNA]</scope>
    <source>
        <strain evidence="15">HUAS 3-15</strain>
    </source>
</reference>
<dbReference type="Proteomes" id="UP001212821">
    <property type="component" value="Chromosome"/>
</dbReference>
<dbReference type="InterPro" id="IPR000846">
    <property type="entry name" value="DapB_N"/>
</dbReference>
<keyword evidence="4" id="KW-0220">Diaminopimelate biosynthesis</keyword>